<feature type="region of interest" description="Disordered" evidence="1">
    <location>
        <begin position="210"/>
        <end position="263"/>
    </location>
</feature>
<dbReference type="AlphaFoldDB" id="A0A949N885"/>
<dbReference type="SUPFAM" id="SSF51261">
    <property type="entry name" value="Duplicated hybrid motif"/>
    <property type="match status" value="1"/>
</dbReference>
<dbReference type="Gene3D" id="2.70.70.10">
    <property type="entry name" value="Glucose Permease (Domain IIA)"/>
    <property type="match status" value="1"/>
</dbReference>
<dbReference type="Proteomes" id="UP000694501">
    <property type="component" value="Unassembled WGS sequence"/>
</dbReference>
<gene>
    <name evidence="4" type="ORF">JGS22_008610</name>
</gene>
<dbReference type="InterPro" id="IPR050570">
    <property type="entry name" value="Cell_wall_metabolism_enzyme"/>
</dbReference>
<dbReference type="GO" id="GO:0004222">
    <property type="term" value="F:metalloendopeptidase activity"/>
    <property type="evidence" value="ECO:0007669"/>
    <property type="project" value="TreeGrafter"/>
</dbReference>
<keyword evidence="5" id="KW-1185">Reference proteome</keyword>
<evidence type="ECO:0000313" key="4">
    <source>
        <dbReference type="EMBL" id="MBU7597678.1"/>
    </source>
</evidence>
<dbReference type="PANTHER" id="PTHR21666">
    <property type="entry name" value="PEPTIDASE-RELATED"/>
    <property type="match status" value="1"/>
</dbReference>
<dbReference type="PANTHER" id="PTHR21666:SF270">
    <property type="entry name" value="MUREIN HYDROLASE ACTIVATOR ENVC"/>
    <property type="match status" value="1"/>
</dbReference>
<feature type="compositionally biased region" description="Low complexity" evidence="1">
    <location>
        <begin position="246"/>
        <end position="263"/>
    </location>
</feature>
<sequence>MVLVFPRPSRPYRLSAAFLGALLLSPLTGGPASAAPATVPAAGPPPQRTQAASRPSPGASPEIGGLYRKAAAASRQHERTRRSVDRQRATTERLTTALTEKRRQYASHRRALGAAAAMQYRSGVGPEARLVLARSPEEFLTRSASLRQGNRAGVRMMHEADRARTSLDRQKRAARTALKKLHERQREQLRIKQSIQAQLVRAEHRVARRAAARQRAAQQLEAAGQGGPATRTAEPARPEPLHVSHRSGCPSGAAPASSGRSGGWARPVNGGYTLTAGFAAQGGRWASNHTGQDFAVPTGTPVRSVGDGVVARTGCGDSYGVQVVVRHSGGYHTQYAHLSLLQVEAGQRVKAGQQLGLSGSTGNSSGPHLHFEVRVTEQSGSAVSPLPWLRERGVRV</sequence>
<dbReference type="RefSeq" id="WP_211040803.1">
    <property type="nucleotide sequence ID" value="NZ_JAELVF020000001.1"/>
</dbReference>
<dbReference type="CDD" id="cd12797">
    <property type="entry name" value="M23_peptidase"/>
    <property type="match status" value="1"/>
</dbReference>
<feature type="compositionally biased region" description="Basic and acidic residues" evidence="1">
    <location>
        <begin position="75"/>
        <end position="91"/>
    </location>
</feature>
<feature type="chain" id="PRO_5037324248" evidence="2">
    <location>
        <begin position="35"/>
        <end position="396"/>
    </location>
</feature>
<organism evidence="4 5">
    <name type="scientific">Streptomyces tardus</name>
    <dbReference type="NCBI Taxonomy" id="2780544"/>
    <lineage>
        <taxon>Bacteria</taxon>
        <taxon>Bacillati</taxon>
        <taxon>Actinomycetota</taxon>
        <taxon>Actinomycetes</taxon>
        <taxon>Kitasatosporales</taxon>
        <taxon>Streptomycetaceae</taxon>
        <taxon>Streptomyces</taxon>
    </lineage>
</organism>
<evidence type="ECO:0000313" key="5">
    <source>
        <dbReference type="Proteomes" id="UP000694501"/>
    </source>
</evidence>
<feature type="signal peptide" evidence="2">
    <location>
        <begin position="1"/>
        <end position="34"/>
    </location>
</feature>
<evidence type="ECO:0000256" key="2">
    <source>
        <dbReference type="SAM" id="SignalP"/>
    </source>
</evidence>
<name>A0A949N885_9ACTN</name>
<reference evidence="4" key="1">
    <citation type="submission" date="2021-06" db="EMBL/GenBank/DDBJ databases">
        <title>Sequencing of actinobacteria type strains.</title>
        <authorList>
            <person name="Nguyen G.-S."/>
            <person name="Wentzel A."/>
        </authorList>
    </citation>
    <scope>NUCLEOTIDE SEQUENCE</scope>
    <source>
        <strain evidence="4">P38-E01</strain>
    </source>
</reference>
<dbReference type="EMBL" id="JAELVF020000001">
    <property type="protein sequence ID" value="MBU7597678.1"/>
    <property type="molecule type" value="Genomic_DNA"/>
</dbReference>
<protein>
    <submittedName>
        <fullName evidence="4">M23 family metallopeptidase</fullName>
    </submittedName>
</protein>
<accession>A0A949N885</accession>
<feature type="domain" description="M23ase beta-sheet core" evidence="3">
    <location>
        <begin position="288"/>
        <end position="378"/>
    </location>
</feature>
<dbReference type="Gene3D" id="6.10.250.3150">
    <property type="match status" value="1"/>
</dbReference>
<proteinExistence type="predicted"/>
<keyword evidence="2" id="KW-0732">Signal</keyword>
<dbReference type="InterPro" id="IPR016047">
    <property type="entry name" value="M23ase_b-sheet_dom"/>
</dbReference>
<feature type="compositionally biased region" description="Low complexity" evidence="1">
    <location>
        <begin position="31"/>
        <end position="41"/>
    </location>
</feature>
<feature type="region of interest" description="Disordered" evidence="1">
    <location>
        <begin position="31"/>
        <end position="91"/>
    </location>
</feature>
<evidence type="ECO:0000259" key="3">
    <source>
        <dbReference type="Pfam" id="PF01551"/>
    </source>
</evidence>
<evidence type="ECO:0000256" key="1">
    <source>
        <dbReference type="SAM" id="MobiDB-lite"/>
    </source>
</evidence>
<dbReference type="InterPro" id="IPR011055">
    <property type="entry name" value="Dup_hybrid_motif"/>
</dbReference>
<feature type="compositionally biased region" description="Low complexity" evidence="1">
    <location>
        <begin position="213"/>
        <end position="223"/>
    </location>
</feature>
<dbReference type="Pfam" id="PF01551">
    <property type="entry name" value="Peptidase_M23"/>
    <property type="match status" value="1"/>
</dbReference>
<comment type="caution">
    <text evidence="4">The sequence shown here is derived from an EMBL/GenBank/DDBJ whole genome shotgun (WGS) entry which is preliminary data.</text>
</comment>